<accession>A0A2U1L4V0</accession>
<comment type="caution">
    <text evidence="2">The sequence shown here is derived from an EMBL/GenBank/DDBJ whole genome shotgun (WGS) entry which is preliminary data.</text>
</comment>
<keyword evidence="3" id="KW-1185">Reference proteome</keyword>
<protein>
    <submittedName>
        <fullName evidence="2">Uncharacterized protein</fullName>
    </submittedName>
</protein>
<evidence type="ECO:0000256" key="1">
    <source>
        <dbReference type="SAM" id="MobiDB-lite"/>
    </source>
</evidence>
<sequence length="320" mass="34519">MNDPANAVPTMKTLLTHPCAKEPLGTSAGGPPGPGAGEGPAEGPGERAVGASDEGDGDGPEMGDGVGDAGAGVGETTGVGEGVGGATGDTVGAATGETVGVATGAWAMHEVAKRANNMNNLHTVAETIFRCRVGDYVKETRRECSELLFQEERSSLNYLSEWGHNTRIDYLLMRRGDLRACKDFRVFPGDACSSQHRLLALDTLFERQRDRREATGMLRILWKKLNGQVIEVFRAVSEGLFARSKDLNVKDANQMWSTLPASLKTREIPDDPQGILLPRIWELGNLRYIKDDGGQSTVNEEDIKKDRENISPLISMRSVP</sequence>
<name>A0A2U1L4V0_ARTAN</name>
<feature type="compositionally biased region" description="Gly residues" evidence="1">
    <location>
        <begin position="62"/>
        <end position="87"/>
    </location>
</feature>
<reference evidence="2 3" key="1">
    <citation type="journal article" date="2018" name="Mol. Plant">
        <title>The genome of Artemisia annua provides insight into the evolution of Asteraceae family and artemisinin biosynthesis.</title>
        <authorList>
            <person name="Shen Q."/>
            <person name="Zhang L."/>
            <person name="Liao Z."/>
            <person name="Wang S."/>
            <person name="Yan T."/>
            <person name="Shi P."/>
            <person name="Liu M."/>
            <person name="Fu X."/>
            <person name="Pan Q."/>
            <person name="Wang Y."/>
            <person name="Lv Z."/>
            <person name="Lu X."/>
            <person name="Zhang F."/>
            <person name="Jiang W."/>
            <person name="Ma Y."/>
            <person name="Chen M."/>
            <person name="Hao X."/>
            <person name="Li L."/>
            <person name="Tang Y."/>
            <person name="Lv G."/>
            <person name="Zhou Y."/>
            <person name="Sun X."/>
            <person name="Brodelius P.E."/>
            <person name="Rose J.K.C."/>
            <person name="Tang K."/>
        </authorList>
    </citation>
    <scope>NUCLEOTIDE SEQUENCE [LARGE SCALE GENOMIC DNA]</scope>
    <source>
        <strain evidence="3">cv. Huhao1</strain>
        <tissue evidence="2">Leaf</tissue>
    </source>
</reference>
<dbReference type="AlphaFoldDB" id="A0A2U1L4V0"/>
<dbReference type="OrthoDB" id="1726353at2759"/>
<proteinExistence type="predicted"/>
<feature type="region of interest" description="Disordered" evidence="1">
    <location>
        <begin position="1"/>
        <end position="92"/>
    </location>
</feature>
<evidence type="ECO:0000313" key="2">
    <source>
        <dbReference type="EMBL" id="PWA44027.1"/>
    </source>
</evidence>
<dbReference type="Proteomes" id="UP000245207">
    <property type="component" value="Unassembled WGS sequence"/>
</dbReference>
<feature type="compositionally biased region" description="Gly residues" evidence="1">
    <location>
        <begin position="27"/>
        <end position="42"/>
    </location>
</feature>
<organism evidence="2 3">
    <name type="scientific">Artemisia annua</name>
    <name type="common">Sweet wormwood</name>
    <dbReference type="NCBI Taxonomy" id="35608"/>
    <lineage>
        <taxon>Eukaryota</taxon>
        <taxon>Viridiplantae</taxon>
        <taxon>Streptophyta</taxon>
        <taxon>Embryophyta</taxon>
        <taxon>Tracheophyta</taxon>
        <taxon>Spermatophyta</taxon>
        <taxon>Magnoliopsida</taxon>
        <taxon>eudicotyledons</taxon>
        <taxon>Gunneridae</taxon>
        <taxon>Pentapetalae</taxon>
        <taxon>asterids</taxon>
        <taxon>campanulids</taxon>
        <taxon>Asterales</taxon>
        <taxon>Asteraceae</taxon>
        <taxon>Asteroideae</taxon>
        <taxon>Anthemideae</taxon>
        <taxon>Artemisiinae</taxon>
        <taxon>Artemisia</taxon>
    </lineage>
</organism>
<evidence type="ECO:0000313" key="3">
    <source>
        <dbReference type="Proteomes" id="UP000245207"/>
    </source>
</evidence>
<gene>
    <name evidence="2" type="ORF">CTI12_AA530870</name>
</gene>
<dbReference type="EMBL" id="PKPP01011500">
    <property type="protein sequence ID" value="PWA44027.1"/>
    <property type="molecule type" value="Genomic_DNA"/>
</dbReference>